<gene>
    <name evidence="1" type="ORF">GCM10025791_42300</name>
</gene>
<protein>
    <submittedName>
        <fullName evidence="1">Uncharacterized protein</fullName>
    </submittedName>
</protein>
<evidence type="ECO:0000313" key="2">
    <source>
        <dbReference type="Proteomes" id="UP001409585"/>
    </source>
</evidence>
<dbReference type="EMBL" id="BAABLX010000075">
    <property type="protein sequence ID" value="GAA4957348.1"/>
    <property type="molecule type" value="Genomic_DNA"/>
</dbReference>
<sequence length="83" mass="9113">MTPELPGMGDKDILHEADIVALPGNNKGFGAGVVMPMVAITVRTSSWMARAGTTWFTVLIRSPIRASTVIRQRNRCWQMVVTV</sequence>
<organism evidence="1 2">
    <name type="scientific">Halioxenophilus aromaticivorans</name>
    <dbReference type="NCBI Taxonomy" id="1306992"/>
    <lineage>
        <taxon>Bacteria</taxon>
        <taxon>Pseudomonadati</taxon>
        <taxon>Pseudomonadota</taxon>
        <taxon>Gammaproteobacteria</taxon>
        <taxon>Alteromonadales</taxon>
        <taxon>Alteromonadaceae</taxon>
        <taxon>Halioxenophilus</taxon>
    </lineage>
</organism>
<evidence type="ECO:0000313" key="1">
    <source>
        <dbReference type="EMBL" id="GAA4957348.1"/>
    </source>
</evidence>
<accession>A0AAV3U9G5</accession>
<name>A0AAV3U9G5_9ALTE</name>
<keyword evidence="2" id="KW-1185">Reference proteome</keyword>
<dbReference type="Proteomes" id="UP001409585">
    <property type="component" value="Unassembled WGS sequence"/>
</dbReference>
<comment type="caution">
    <text evidence="1">The sequence shown here is derived from an EMBL/GenBank/DDBJ whole genome shotgun (WGS) entry which is preliminary data.</text>
</comment>
<dbReference type="AlphaFoldDB" id="A0AAV3U9G5"/>
<proteinExistence type="predicted"/>
<reference evidence="2" key="1">
    <citation type="journal article" date="2019" name="Int. J. Syst. Evol. Microbiol.">
        <title>The Global Catalogue of Microorganisms (GCM) 10K type strain sequencing project: providing services to taxonomists for standard genome sequencing and annotation.</title>
        <authorList>
            <consortium name="The Broad Institute Genomics Platform"/>
            <consortium name="The Broad Institute Genome Sequencing Center for Infectious Disease"/>
            <person name="Wu L."/>
            <person name="Ma J."/>
        </authorList>
    </citation>
    <scope>NUCLEOTIDE SEQUENCE [LARGE SCALE GENOMIC DNA]</scope>
    <source>
        <strain evidence="2">JCM 19134</strain>
    </source>
</reference>